<feature type="compositionally biased region" description="Polar residues" evidence="1">
    <location>
        <begin position="191"/>
        <end position="206"/>
    </location>
</feature>
<dbReference type="AlphaFoldDB" id="A0AAV0CUF3"/>
<dbReference type="EMBL" id="CAMAPF010000036">
    <property type="protein sequence ID" value="CAH9081646.1"/>
    <property type="molecule type" value="Genomic_DNA"/>
</dbReference>
<name>A0AAV0CUF3_9ASTE</name>
<reference evidence="2" key="1">
    <citation type="submission" date="2022-07" db="EMBL/GenBank/DDBJ databases">
        <authorList>
            <person name="Macas J."/>
            <person name="Novak P."/>
            <person name="Neumann P."/>
        </authorList>
    </citation>
    <scope>NUCLEOTIDE SEQUENCE</scope>
</reference>
<evidence type="ECO:0000313" key="3">
    <source>
        <dbReference type="Proteomes" id="UP001152523"/>
    </source>
</evidence>
<dbReference type="Proteomes" id="UP001152523">
    <property type="component" value="Unassembled WGS sequence"/>
</dbReference>
<proteinExistence type="predicted"/>
<evidence type="ECO:0000256" key="1">
    <source>
        <dbReference type="SAM" id="MobiDB-lite"/>
    </source>
</evidence>
<dbReference type="PANTHER" id="PTHR36393:SF1">
    <property type="entry name" value="SULFATE ADENYLYLTRANSFERASE SUBUNIT"/>
    <property type="match status" value="1"/>
</dbReference>
<dbReference type="PANTHER" id="PTHR36393">
    <property type="entry name" value="SULFATE ADENYLYLTRANSFERASE SUBUNIT"/>
    <property type="match status" value="1"/>
</dbReference>
<gene>
    <name evidence="2" type="ORF">CEPIT_LOCUS7782</name>
</gene>
<evidence type="ECO:0000313" key="2">
    <source>
        <dbReference type="EMBL" id="CAH9081646.1"/>
    </source>
</evidence>
<feature type="region of interest" description="Disordered" evidence="1">
    <location>
        <begin position="1"/>
        <end position="32"/>
    </location>
</feature>
<organism evidence="2 3">
    <name type="scientific">Cuscuta epithymum</name>
    <dbReference type="NCBI Taxonomy" id="186058"/>
    <lineage>
        <taxon>Eukaryota</taxon>
        <taxon>Viridiplantae</taxon>
        <taxon>Streptophyta</taxon>
        <taxon>Embryophyta</taxon>
        <taxon>Tracheophyta</taxon>
        <taxon>Spermatophyta</taxon>
        <taxon>Magnoliopsida</taxon>
        <taxon>eudicotyledons</taxon>
        <taxon>Gunneridae</taxon>
        <taxon>Pentapetalae</taxon>
        <taxon>asterids</taxon>
        <taxon>lamiids</taxon>
        <taxon>Solanales</taxon>
        <taxon>Convolvulaceae</taxon>
        <taxon>Cuscuteae</taxon>
        <taxon>Cuscuta</taxon>
        <taxon>Cuscuta subgen. Cuscuta</taxon>
    </lineage>
</organism>
<sequence length="217" mass="24068">MAHMLRIRPPTRTPGDAHHRRNSSSSLSESALHRLRESPQFSEANNIWTNLQNKLKCRCRFSCLFNGNNKQEQARKALENALDGKITDYEKWDKEIKRREEANGGGNSGGGGWFRWPGGSDGDDFWKEAPQAFLTALVLVAMYLVAVKCDMMLAVVLSPLLFTFRGARDGVTSVSSQVMKGVNVIQTTPEANSVTSKYEEPSQASAKDSVVSKWGSD</sequence>
<accession>A0AAV0CUF3</accession>
<comment type="caution">
    <text evidence="2">The sequence shown here is derived from an EMBL/GenBank/DDBJ whole genome shotgun (WGS) entry which is preliminary data.</text>
</comment>
<feature type="region of interest" description="Disordered" evidence="1">
    <location>
        <begin position="191"/>
        <end position="217"/>
    </location>
</feature>
<protein>
    <submittedName>
        <fullName evidence="2">Uncharacterized protein</fullName>
    </submittedName>
</protein>
<keyword evidence="3" id="KW-1185">Reference proteome</keyword>